<dbReference type="EMBL" id="BAAAJX010000017">
    <property type="protein sequence ID" value="GAA1494733.1"/>
    <property type="molecule type" value="Genomic_DNA"/>
</dbReference>
<organism evidence="1 2">
    <name type="scientific">Curtobacterium herbarum</name>
    <dbReference type="NCBI Taxonomy" id="150122"/>
    <lineage>
        <taxon>Bacteria</taxon>
        <taxon>Bacillati</taxon>
        <taxon>Actinomycetota</taxon>
        <taxon>Actinomycetes</taxon>
        <taxon>Micrococcales</taxon>
        <taxon>Microbacteriaceae</taxon>
        <taxon>Curtobacterium</taxon>
    </lineage>
</organism>
<sequence>MSLSRSLREADLSVQEKVGAFAKALDIADAEQWYRGRESLKSGGDTSPTVRFHAELLEQVEQLLDARTTAHALDSLLLDRDDDAPDLTAWALRIREAARIARVPLAKIVQLVRSEE</sequence>
<dbReference type="RefSeq" id="WP_204607420.1">
    <property type="nucleotide sequence ID" value="NZ_BAAAJX010000017.1"/>
</dbReference>
<accession>A0ABP4KB36</accession>
<evidence type="ECO:0000313" key="2">
    <source>
        <dbReference type="Proteomes" id="UP001501742"/>
    </source>
</evidence>
<evidence type="ECO:0000313" key="1">
    <source>
        <dbReference type="EMBL" id="GAA1494733.1"/>
    </source>
</evidence>
<protein>
    <submittedName>
        <fullName evidence="1">Uncharacterized protein</fullName>
    </submittedName>
</protein>
<comment type="caution">
    <text evidence="1">The sequence shown here is derived from an EMBL/GenBank/DDBJ whole genome shotgun (WGS) entry which is preliminary data.</text>
</comment>
<dbReference type="Proteomes" id="UP001501742">
    <property type="component" value="Unassembled WGS sequence"/>
</dbReference>
<keyword evidence="2" id="KW-1185">Reference proteome</keyword>
<proteinExistence type="predicted"/>
<gene>
    <name evidence="1" type="ORF">GCM10009627_30790</name>
</gene>
<reference evidence="2" key="1">
    <citation type="journal article" date="2019" name="Int. J. Syst. Evol. Microbiol.">
        <title>The Global Catalogue of Microorganisms (GCM) 10K type strain sequencing project: providing services to taxonomists for standard genome sequencing and annotation.</title>
        <authorList>
            <consortium name="The Broad Institute Genomics Platform"/>
            <consortium name="The Broad Institute Genome Sequencing Center for Infectious Disease"/>
            <person name="Wu L."/>
            <person name="Ma J."/>
        </authorList>
    </citation>
    <scope>NUCLEOTIDE SEQUENCE [LARGE SCALE GENOMIC DNA]</scope>
    <source>
        <strain evidence="2">JCM 12140</strain>
    </source>
</reference>
<name>A0ABP4KB36_9MICO</name>